<proteinExistence type="inferred from homology"/>
<reference evidence="9" key="1">
    <citation type="submission" date="2022-09" db="EMBL/GenBank/DDBJ databases">
        <title>genome sequence of Deinococcus rubellus.</title>
        <authorList>
            <person name="Srinivasan S."/>
        </authorList>
    </citation>
    <scope>NUCLEOTIDE SEQUENCE</scope>
    <source>
        <strain evidence="9">Ant6</strain>
    </source>
</reference>
<dbReference type="InterPro" id="IPR011961">
    <property type="entry name" value="RimM"/>
</dbReference>
<evidence type="ECO:0000313" key="10">
    <source>
        <dbReference type="Proteomes" id="UP001060261"/>
    </source>
</evidence>
<dbReference type="InterPro" id="IPR002676">
    <property type="entry name" value="RimM_N"/>
</dbReference>
<dbReference type="PANTHER" id="PTHR33692:SF1">
    <property type="entry name" value="RIBOSOME MATURATION FACTOR RIMM"/>
    <property type="match status" value="1"/>
</dbReference>
<feature type="domain" description="RimM N-terminal" evidence="7">
    <location>
        <begin position="15"/>
        <end position="91"/>
    </location>
</feature>
<dbReference type="Pfam" id="PF05239">
    <property type="entry name" value="PRC"/>
    <property type="match status" value="1"/>
</dbReference>
<dbReference type="Gene3D" id="2.40.30.60">
    <property type="entry name" value="RimM"/>
    <property type="match status" value="1"/>
</dbReference>
<feature type="compositionally biased region" description="Acidic residues" evidence="6">
    <location>
        <begin position="174"/>
        <end position="184"/>
    </location>
</feature>
<organism evidence="9 10">
    <name type="scientific">Deinococcus rubellus</name>
    <dbReference type="NCBI Taxonomy" id="1889240"/>
    <lineage>
        <taxon>Bacteria</taxon>
        <taxon>Thermotogati</taxon>
        <taxon>Deinococcota</taxon>
        <taxon>Deinococci</taxon>
        <taxon>Deinococcales</taxon>
        <taxon>Deinococcaceae</taxon>
        <taxon>Deinococcus</taxon>
    </lineage>
</organism>
<sequence length="199" mass="20962">MSAADRAAPDQTTLIGTLLGPHGVAGAIKLRVIGSAQQLAKLKRFYVQGLGWTRVAKFELHGAGPALTLVGVNDRNAAESLRGREVYAHDSELPGLPEGEYYYHELRGLPVRDAAGTLLGEVVDVTDAGHQDLLVVRSDTSGGLIPLQAPYVLVERGAAIVLTGDAPEGLLTDDPVEEDPEENAEEGHPAEEDGGEARG</sequence>
<dbReference type="EMBL" id="CP104213">
    <property type="protein sequence ID" value="UWX65323.1"/>
    <property type="molecule type" value="Genomic_DNA"/>
</dbReference>
<feature type="domain" description="PRC-barrel" evidence="8">
    <location>
        <begin position="98"/>
        <end position="159"/>
    </location>
</feature>
<comment type="subcellular location">
    <subcellularLocation>
        <location evidence="5">Cytoplasm</location>
    </subcellularLocation>
</comment>
<evidence type="ECO:0000259" key="8">
    <source>
        <dbReference type="Pfam" id="PF05239"/>
    </source>
</evidence>
<comment type="domain">
    <text evidence="5">The PRC barrel domain binds ribosomal protein uS19.</text>
</comment>
<evidence type="ECO:0000256" key="1">
    <source>
        <dbReference type="ARBA" id="ARBA00022490"/>
    </source>
</evidence>
<dbReference type="SUPFAM" id="SSF50346">
    <property type="entry name" value="PRC-barrel domain"/>
    <property type="match status" value="1"/>
</dbReference>
<evidence type="ECO:0000256" key="3">
    <source>
        <dbReference type="ARBA" id="ARBA00022552"/>
    </source>
</evidence>
<gene>
    <name evidence="5 9" type="primary">rimM</name>
    <name evidence="9" type="ORF">N0D28_06630</name>
</gene>
<dbReference type="PANTHER" id="PTHR33692">
    <property type="entry name" value="RIBOSOME MATURATION FACTOR RIMM"/>
    <property type="match status" value="1"/>
</dbReference>
<feature type="region of interest" description="Disordered" evidence="6">
    <location>
        <begin position="166"/>
        <end position="199"/>
    </location>
</feature>
<dbReference type="Proteomes" id="UP001060261">
    <property type="component" value="Chromosome"/>
</dbReference>
<feature type="compositionally biased region" description="Basic and acidic residues" evidence="6">
    <location>
        <begin position="185"/>
        <end position="199"/>
    </location>
</feature>
<evidence type="ECO:0000256" key="4">
    <source>
        <dbReference type="ARBA" id="ARBA00023186"/>
    </source>
</evidence>
<protein>
    <recommendedName>
        <fullName evidence="5">Ribosome maturation factor RimM</fullName>
    </recommendedName>
</protein>
<dbReference type="HAMAP" id="MF_00014">
    <property type="entry name" value="Ribosome_mat_RimM"/>
    <property type="match status" value="1"/>
</dbReference>
<dbReference type="InterPro" id="IPR011033">
    <property type="entry name" value="PRC_barrel-like_sf"/>
</dbReference>
<comment type="similarity">
    <text evidence="5">Belongs to the RimM family.</text>
</comment>
<dbReference type="Gene3D" id="2.30.30.240">
    <property type="entry name" value="PRC-barrel domain"/>
    <property type="match status" value="1"/>
</dbReference>
<evidence type="ECO:0000313" key="9">
    <source>
        <dbReference type="EMBL" id="UWX65323.1"/>
    </source>
</evidence>
<dbReference type="NCBIfam" id="TIGR02273">
    <property type="entry name" value="16S_RimM"/>
    <property type="match status" value="1"/>
</dbReference>
<dbReference type="RefSeq" id="WP_260561577.1">
    <property type="nucleotide sequence ID" value="NZ_BAABEC010000163.1"/>
</dbReference>
<keyword evidence="3 5" id="KW-0698">rRNA processing</keyword>
<dbReference type="InterPro" id="IPR027275">
    <property type="entry name" value="PRC-brl_dom"/>
</dbReference>
<keyword evidence="2 5" id="KW-0690">Ribosome biogenesis</keyword>
<name>A0ABY5YKH7_9DEIO</name>
<keyword evidence="10" id="KW-1185">Reference proteome</keyword>
<evidence type="ECO:0000256" key="5">
    <source>
        <dbReference type="HAMAP-Rule" id="MF_00014"/>
    </source>
</evidence>
<comment type="subunit">
    <text evidence="5">Binds ribosomal protein uS19.</text>
</comment>
<dbReference type="InterPro" id="IPR036976">
    <property type="entry name" value="RimM_N_sf"/>
</dbReference>
<evidence type="ECO:0000256" key="6">
    <source>
        <dbReference type="SAM" id="MobiDB-lite"/>
    </source>
</evidence>
<evidence type="ECO:0000259" key="7">
    <source>
        <dbReference type="Pfam" id="PF01782"/>
    </source>
</evidence>
<evidence type="ECO:0000256" key="2">
    <source>
        <dbReference type="ARBA" id="ARBA00022517"/>
    </source>
</evidence>
<keyword evidence="1 5" id="KW-0963">Cytoplasm</keyword>
<comment type="function">
    <text evidence="5">An accessory protein needed during the final step in the assembly of 30S ribosomal subunit, possibly for assembly of the head region. Essential for efficient processing of 16S rRNA. May be needed both before and after RbfA during the maturation of 16S rRNA. It has affinity for free ribosomal 30S subunits but not for 70S ribosomes.</text>
</comment>
<dbReference type="NCBIfam" id="NF010403">
    <property type="entry name" value="PRK13829.1"/>
    <property type="match status" value="1"/>
</dbReference>
<accession>A0ABY5YKH7</accession>
<keyword evidence="4 5" id="KW-0143">Chaperone</keyword>
<dbReference type="Pfam" id="PF01782">
    <property type="entry name" value="RimM"/>
    <property type="match status" value="1"/>
</dbReference>